<protein>
    <submittedName>
        <fullName evidence="1">Na+/H+ antiporter NhaA</fullName>
    </submittedName>
</protein>
<sequence>MISQMKRGKFTMSLFIGLLTFDDPAMQGHAKIGSSVF</sequence>
<comment type="caution">
    <text evidence="1">The sequence shown here is derived from an EMBL/GenBank/DDBJ whole genome shotgun (WGS) entry which is preliminary data.</text>
</comment>
<dbReference type="RefSeq" id="WP_234801595.1">
    <property type="nucleotide sequence ID" value="NZ_JACIED010000003.1"/>
</dbReference>
<dbReference type="Proteomes" id="UP000544107">
    <property type="component" value="Unassembled WGS sequence"/>
</dbReference>
<evidence type="ECO:0000313" key="2">
    <source>
        <dbReference type="Proteomes" id="UP000544107"/>
    </source>
</evidence>
<name>A0A7W6HNE9_9HYPH</name>
<gene>
    <name evidence="1" type="ORF">GGQ71_002453</name>
</gene>
<evidence type="ECO:0000313" key="1">
    <source>
        <dbReference type="EMBL" id="MBB4008173.1"/>
    </source>
</evidence>
<organism evidence="1 2">
    <name type="scientific">Allorhizobium taibaishanense</name>
    <dbReference type="NCBI Taxonomy" id="887144"/>
    <lineage>
        <taxon>Bacteria</taxon>
        <taxon>Pseudomonadati</taxon>
        <taxon>Pseudomonadota</taxon>
        <taxon>Alphaproteobacteria</taxon>
        <taxon>Hyphomicrobiales</taxon>
        <taxon>Rhizobiaceae</taxon>
        <taxon>Rhizobium/Agrobacterium group</taxon>
        <taxon>Allorhizobium</taxon>
    </lineage>
</organism>
<accession>A0A7W6HNE9</accession>
<proteinExistence type="predicted"/>
<reference evidence="1 2" key="1">
    <citation type="submission" date="2020-08" db="EMBL/GenBank/DDBJ databases">
        <title>Genomic Encyclopedia of Type Strains, Phase IV (KMG-IV): sequencing the most valuable type-strain genomes for metagenomic binning, comparative biology and taxonomic classification.</title>
        <authorList>
            <person name="Goeker M."/>
        </authorList>
    </citation>
    <scope>NUCLEOTIDE SEQUENCE [LARGE SCALE GENOMIC DNA]</scope>
    <source>
        <strain evidence="1 2">DSM 100021</strain>
    </source>
</reference>
<dbReference type="AlphaFoldDB" id="A0A7W6HNE9"/>
<dbReference type="EMBL" id="JACIED010000003">
    <property type="protein sequence ID" value="MBB4008173.1"/>
    <property type="molecule type" value="Genomic_DNA"/>
</dbReference>